<organism evidence="3 4">
    <name type="scientific">Mucilaginibacter myungsuensis</name>
    <dbReference type="NCBI Taxonomy" id="649104"/>
    <lineage>
        <taxon>Bacteria</taxon>
        <taxon>Pseudomonadati</taxon>
        <taxon>Bacteroidota</taxon>
        <taxon>Sphingobacteriia</taxon>
        <taxon>Sphingobacteriales</taxon>
        <taxon>Sphingobacteriaceae</taxon>
        <taxon>Mucilaginibacter</taxon>
    </lineage>
</organism>
<name>A0A929KUB7_9SPHI</name>
<gene>
    <name evidence="3" type="ORF">IRJ16_01675</name>
</gene>
<dbReference type="AlphaFoldDB" id="A0A929KUB7"/>
<dbReference type="Proteomes" id="UP000622475">
    <property type="component" value="Unassembled WGS sequence"/>
</dbReference>
<evidence type="ECO:0000313" key="3">
    <source>
        <dbReference type="EMBL" id="MBE9660580.1"/>
    </source>
</evidence>
<keyword evidence="4" id="KW-1185">Reference proteome</keyword>
<feature type="chain" id="PRO_5037068097" evidence="1">
    <location>
        <begin position="21"/>
        <end position="202"/>
    </location>
</feature>
<evidence type="ECO:0000259" key="2">
    <source>
        <dbReference type="Pfam" id="PF13568"/>
    </source>
</evidence>
<dbReference type="RefSeq" id="WP_194109774.1">
    <property type="nucleotide sequence ID" value="NZ_JADFFL010000001.1"/>
</dbReference>
<sequence length="202" mass="21796">MKRLLITLVAVLAAGTAAFSQTKGQTEFGVGVGLNLATVVVDETNQNAGTRAGLNVGLSADHYFSDSWSLKVKALFDQKGWSKGYLTIGTSTTYTPYQLNYITVPVMANWHFGRTKGWYLNFGPYVSVLVSAKTTANNFDVKPFFNDVDAGLALGIGYKFPVADKTKFFVEFAGQGGIADISTANNAVYRNSLSAFNIGLNF</sequence>
<dbReference type="EMBL" id="JADFFL010000001">
    <property type="protein sequence ID" value="MBE9660580.1"/>
    <property type="molecule type" value="Genomic_DNA"/>
</dbReference>
<keyword evidence="1" id="KW-0732">Signal</keyword>
<evidence type="ECO:0000313" key="4">
    <source>
        <dbReference type="Proteomes" id="UP000622475"/>
    </source>
</evidence>
<feature type="domain" description="Outer membrane protein beta-barrel" evidence="2">
    <location>
        <begin position="19"/>
        <end position="181"/>
    </location>
</feature>
<protein>
    <submittedName>
        <fullName evidence="3">PorT family protein</fullName>
    </submittedName>
</protein>
<feature type="signal peptide" evidence="1">
    <location>
        <begin position="1"/>
        <end position="20"/>
    </location>
</feature>
<dbReference type="InterPro" id="IPR025665">
    <property type="entry name" value="Beta-barrel_OMP_2"/>
</dbReference>
<accession>A0A929KUB7</accession>
<reference evidence="3" key="1">
    <citation type="submission" date="2020-10" db="EMBL/GenBank/DDBJ databases">
        <title>Mucilaginibacter mali sp. nov., isolated from rhizosphere soil of apple orchard.</title>
        <authorList>
            <person name="Lee J.-S."/>
            <person name="Kim H.S."/>
            <person name="Kim J.-S."/>
        </authorList>
    </citation>
    <scope>NUCLEOTIDE SEQUENCE</scope>
    <source>
        <strain evidence="3">KCTC 22746</strain>
    </source>
</reference>
<dbReference type="Pfam" id="PF13568">
    <property type="entry name" value="OMP_b-brl_2"/>
    <property type="match status" value="1"/>
</dbReference>
<proteinExistence type="predicted"/>
<comment type="caution">
    <text evidence="3">The sequence shown here is derived from an EMBL/GenBank/DDBJ whole genome shotgun (WGS) entry which is preliminary data.</text>
</comment>
<evidence type="ECO:0000256" key="1">
    <source>
        <dbReference type="SAM" id="SignalP"/>
    </source>
</evidence>